<sequence>MGSIISLEIFSFNLQLIQQTQPSEWNKTTYLLLIILIVAFAIIGGLIIYIGIRRKQKPRKIWTAPPTLLVILAIIFILSPLEATPARNFKPYKSSFKPYKSSLFKRVGKPLAKSTLPIIASAALYFGFETLAQTITDNPEYSLAILSVLGCFFILLLLLLAKLAAYLYYYIHPRTARPQTIELQEINHNINEIINRTDPRRV</sequence>
<dbReference type="EMBL" id="CAJEWN010004140">
    <property type="protein sequence ID" value="CAD2209349.1"/>
    <property type="molecule type" value="Genomic_DNA"/>
</dbReference>
<keyword evidence="1" id="KW-0812">Transmembrane</keyword>
<keyword evidence="1" id="KW-0472">Membrane</keyword>
<evidence type="ECO:0000313" key="3">
    <source>
        <dbReference type="Proteomes" id="UP000580250"/>
    </source>
</evidence>
<dbReference type="Proteomes" id="UP000580250">
    <property type="component" value="Unassembled WGS sequence"/>
</dbReference>
<feature type="transmembrane region" description="Helical" evidence="1">
    <location>
        <begin position="143"/>
        <end position="169"/>
    </location>
</feature>
<reference evidence="2 3" key="1">
    <citation type="submission" date="2020-08" db="EMBL/GenBank/DDBJ databases">
        <authorList>
            <person name="Koutsovoulos G."/>
            <person name="Danchin GJ E."/>
        </authorList>
    </citation>
    <scope>NUCLEOTIDE SEQUENCE [LARGE SCALE GENOMIC DNA]</scope>
</reference>
<gene>
    <name evidence="2" type="ORF">MENT_LOCUS63500</name>
</gene>
<feature type="transmembrane region" description="Helical" evidence="1">
    <location>
        <begin position="30"/>
        <end position="50"/>
    </location>
</feature>
<evidence type="ECO:0000313" key="2">
    <source>
        <dbReference type="EMBL" id="CAD2209349.1"/>
    </source>
</evidence>
<keyword evidence="1" id="KW-1133">Transmembrane helix</keyword>
<comment type="caution">
    <text evidence="2">The sequence shown here is derived from an EMBL/GenBank/DDBJ whole genome shotgun (WGS) entry which is preliminary data.</text>
</comment>
<organism evidence="2 3">
    <name type="scientific">Meloidogyne enterolobii</name>
    <name type="common">Root-knot nematode worm</name>
    <name type="synonym">Meloidogyne mayaguensis</name>
    <dbReference type="NCBI Taxonomy" id="390850"/>
    <lineage>
        <taxon>Eukaryota</taxon>
        <taxon>Metazoa</taxon>
        <taxon>Ecdysozoa</taxon>
        <taxon>Nematoda</taxon>
        <taxon>Chromadorea</taxon>
        <taxon>Rhabditida</taxon>
        <taxon>Tylenchina</taxon>
        <taxon>Tylenchomorpha</taxon>
        <taxon>Tylenchoidea</taxon>
        <taxon>Meloidogynidae</taxon>
        <taxon>Meloidogyninae</taxon>
        <taxon>Meloidogyne</taxon>
    </lineage>
</organism>
<protein>
    <submittedName>
        <fullName evidence="2">Uncharacterized protein</fullName>
    </submittedName>
</protein>
<evidence type="ECO:0000256" key="1">
    <source>
        <dbReference type="SAM" id="Phobius"/>
    </source>
</evidence>
<name>A0A6V7YCE6_MELEN</name>
<feature type="transmembrane region" description="Helical" evidence="1">
    <location>
        <begin position="62"/>
        <end position="81"/>
    </location>
</feature>
<accession>A0A6V7YCE6</accession>
<dbReference type="AlphaFoldDB" id="A0A6V7YCE6"/>
<proteinExistence type="predicted"/>